<accession>A0A0D9VY53</accession>
<reference evidence="1" key="3">
    <citation type="submission" date="2015-04" db="UniProtKB">
        <authorList>
            <consortium name="EnsemblPlants"/>
        </authorList>
    </citation>
    <scope>IDENTIFICATION</scope>
</reference>
<dbReference type="Gramene" id="LPERR03G26370.1">
    <property type="protein sequence ID" value="LPERR03G26370.1"/>
    <property type="gene ID" value="LPERR03G26370"/>
</dbReference>
<evidence type="ECO:0000313" key="1">
    <source>
        <dbReference type="EnsemblPlants" id="LPERR03G26370.1"/>
    </source>
</evidence>
<name>A0A0D9VY53_9ORYZ</name>
<proteinExistence type="predicted"/>
<dbReference type="EnsemblPlants" id="LPERR03G26370.1">
    <property type="protein sequence ID" value="LPERR03G26370.1"/>
    <property type="gene ID" value="LPERR03G26370"/>
</dbReference>
<evidence type="ECO:0000313" key="2">
    <source>
        <dbReference type="Proteomes" id="UP000032180"/>
    </source>
</evidence>
<keyword evidence="2" id="KW-1185">Reference proteome</keyword>
<reference evidence="1 2" key="2">
    <citation type="submission" date="2013-12" db="EMBL/GenBank/DDBJ databases">
        <authorList>
            <person name="Yu Y."/>
            <person name="Lee S."/>
            <person name="de Baynast K."/>
            <person name="Wissotski M."/>
            <person name="Liu L."/>
            <person name="Talag J."/>
            <person name="Goicoechea J."/>
            <person name="Angelova A."/>
            <person name="Jetty R."/>
            <person name="Kudrna D."/>
            <person name="Golser W."/>
            <person name="Rivera L."/>
            <person name="Zhang J."/>
            <person name="Wing R."/>
        </authorList>
    </citation>
    <scope>NUCLEOTIDE SEQUENCE</scope>
</reference>
<reference evidence="1 2" key="1">
    <citation type="submission" date="2012-08" db="EMBL/GenBank/DDBJ databases">
        <title>Oryza genome evolution.</title>
        <authorList>
            <person name="Wing R.A."/>
        </authorList>
    </citation>
    <scope>NUCLEOTIDE SEQUENCE</scope>
</reference>
<organism evidence="1 2">
    <name type="scientific">Leersia perrieri</name>
    <dbReference type="NCBI Taxonomy" id="77586"/>
    <lineage>
        <taxon>Eukaryota</taxon>
        <taxon>Viridiplantae</taxon>
        <taxon>Streptophyta</taxon>
        <taxon>Embryophyta</taxon>
        <taxon>Tracheophyta</taxon>
        <taxon>Spermatophyta</taxon>
        <taxon>Magnoliopsida</taxon>
        <taxon>Liliopsida</taxon>
        <taxon>Poales</taxon>
        <taxon>Poaceae</taxon>
        <taxon>BOP clade</taxon>
        <taxon>Oryzoideae</taxon>
        <taxon>Oryzeae</taxon>
        <taxon>Oryzinae</taxon>
        <taxon>Leersia</taxon>
    </lineage>
</organism>
<sequence>MVNAKMPTLDLSTLSGRNVLGDVINLSAAEVILMHTSRCIIDVVDAFKQNIEAEGLQHKYGGI</sequence>
<dbReference type="Gramene" id="LPERR03G26370.2">
    <property type="protein sequence ID" value="LPERR03G26370.2"/>
    <property type="gene ID" value="LPERR03G26370"/>
</dbReference>
<dbReference type="EnsemblPlants" id="LPERR03G26370.2">
    <property type="protein sequence ID" value="LPERR03G26370.2"/>
    <property type="gene ID" value="LPERR03G26370"/>
</dbReference>
<dbReference type="Proteomes" id="UP000032180">
    <property type="component" value="Chromosome 3"/>
</dbReference>
<dbReference type="HOGENOM" id="CLU_2889007_0_0_1"/>
<protein>
    <submittedName>
        <fullName evidence="1">Uncharacterized protein</fullName>
    </submittedName>
</protein>
<dbReference type="AlphaFoldDB" id="A0A0D9VY53"/>